<gene>
    <name evidence="2" type="ORF">GUITHDRAFT_121657</name>
</gene>
<evidence type="ECO:0000313" key="2">
    <source>
        <dbReference type="EMBL" id="EKX32163.1"/>
    </source>
</evidence>
<organism evidence="2">
    <name type="scientific">Guillardia theta (strain CCMP2712)</name>
    <name type="common">Cryptophyte</name>
    <dbReference type="NCBI Taxonomy" id="905079"/>
    <lineage>
        <taxon>Eukaryota</taxon>
        <taxon>Cryptophyceae</taxon>
        <taxon>Pyrenomonadales</taxon>
        <taxon>Geminigeraceae</taxon>
        <taxon>Guillardia</taxon>
    </lineage>
</organism>
<dbReference type="GeneID" id="17288897"/>
<proteinExistence type="predicted"/>
<dbReference type="Proteomes" id="UP000011087">
    <property type="component" value="Unassembled WGS sequence"/>
</dbReference>
<dbReference type="EMBL" id="JH993207">
    <property type="protein sequence ID" value="EKX32163.1"/>
    <property type="molecule type" value="Genomic_DNA"/>
</dbReference>
<name>L1I7D2_GUITC</name>
<reference evidence="2 4" key="1">
    <citation type="journal article" date="2012" name="Nature">
        <title>Algal genomes reveal evolutionary mosaicism and the fate of nucleomorphs.</title>
        <authorList>
            <consortium name="DOE Joint Genome Institute"/>
            <person name="Curtis B.A."/>
            <person name="Tanifuji G."/>
            <person name="Burki F."/>
            <person name="Gruber A."/>
            <person name="Irimia M."/>
            <person name="Maruyama S."/>
            <person name="Arias M.C."/>
            <person name="Ball S.G."/>
            <person name="Gile G.H."/>
            <person name="Hirakawa Y."/>
            <person name="Hopkins J.F."/>
            <person name="Kuo A."/>
            <person name="Rensing S.A."/>
            <person name="Schmutz J."/>
            <person name="Symeonidi A."/>
            <person name="Elias M."/>
            <person name="Eveleigh R.J."/>
            <person name="Herman E.K."/>
            <person name="Klute M.J."/>
            <person name="Nakayama T."/>
            <person name="Obornik M."/>
            <person name="Reyes-Prieto A."/>
            <person name="Armbrust E.V."/>
            <person name="Aves S.J."/>
            <person name="Beiko R.G."/>
            <person name="Coutinho P."/>
            <person name="Dacks J.B."/>
            <person name="Durnford D.G."/>
            <person name="Fast N.M."/>
            <person name="Green B.R."/>
            <person name="Grisdale C.J."/>
            <person name="Hempel F."/>
            <person name="Henrissat B."/>
            <person name="Hoppner M.P."/>
            <person name="Ishida K."/>
            <person name="Kim E."/>
            <person name="Koreny L."/>
            <person name="Kroth P.G."/>
            <person name="Liu Y."/>
            <person name="Malik S.B."/>
            <person name="Maier U.G."/>
            <person name="McRose D."/>
            <person name="Mock T."/>
            <person name="Neilson J.A."/>
            <person name="Onodera N.T."/>
            <person name="Poole A.M."/>
            <person name="Pritham E.J."/>
            <person name="Richards T.A."/>
            <person name="Rocap G."/>
            <person name="Roy S.W."/>
            <person name="Sarai C."/>
            <person name="Schaack S."/>
            <person name="Shirato S."/>
            <person name="Slamovits C.H."/>
            <person name="Spencer D.F."/>
            <person name="Suzuki S."/>
            <person name="Worden A.Z."/>
            <person name="Zauner S."/>
            <person name="Barry K."/>
            <person name="Bell C."/>
            <person name="Bharti A.K."/>
            <person name="Crow J.A."/>
            <person name="Grimwood J."/>
            <person name="Kramer R."/>
            <person name="Lindquist E."/>
            <person name="Lucas S."/>
            <person name="Salamov A."/>
            <person name="McFadden G.I."/>
            <person name="Lane C.E."/>
            <person name="Keeling P.J."/>
            <person name="Gray M.W."/>
            <person name="Grigoriev I.V."/>
            <person name="Archibald J.M."/>
        </authorList>
    </citation>
    <scope>NUCLEOTIDE SEQUENCE</scope>
    <source>
        <strain evidence="2 4">CCMP2712</strain>
    </source>
</reference>
<dbReference type="EnsemblProtists" id="EKX32163">
    <property type="protein sequence ID" value="EKX32163"/>
    <property type="gene ID" value="GUITHDRAFT_121657"/>
</dbReference>
<dbReference type="KEGG" id="gtt:GUITHDRAFT_121657"/>
<feature type="compositionally biased region" description="Basic and acidic residues" evidence="1">
    <location>
        <begin position="1"/>
        <end position="23"/>
    </location>
</feature>
<dbReference type="HOGENOM" id="CLU_450146_0_0_1"/>
<reference evidence="4" key="2">
    <citation type="submission" date="2012-11" db="EMBL/GenBank/DDBJ databases">
        <authorList>
            <person name="Kuo A."/>
            <person name="Curtis B.A."/>
            <person name="Tanifuji G."/>
            <person name="Burki F."/>
            <person name="Gruber A."/>
            <person name="Irimia M."/>
            <person name="Maruyama S."/>
            <person name="Arias M.C."/>
            <person name="Ball S.G."/>
            <person name="Gile G.H."/>
            <person name="Hirakawa Y."/>
            <person name="Hopkins J.F."/>
            <person name="Rensing S.A."/>
            <person name="Schmutz J."/>
            <person name="Symeonidi A."/>
            <person name="Elias M."/>
            <person name="Eveleigh R.J."/>
            <person name="Herman E.K."/>
            <person name="Klute M.J."/>
            <person name="Nakayama T."/>
            <person name="Obornik M."/>
            <person name="Reyes-Prieto A."/>
            <person name="Armbrust E.V."/>
            <person name="Aves S.J."/>
            <person name="Beiko R.G."/>
            <person name="Coutinho P."/>
            <person name="Dacks J.B."/>
            <person name="Durnford D.G."/>
            <person name="Fast N.M."/>
            <person name="Green B.R."/>
            <person name="Grisdale C."/>
            <person name="Hempe F."/>
            <person name="Henrissat B."/>
            <person name="Hoppner M.P."/>
            <person name="Ishida K.-I."/>
            <person name="Kim E."/>
            <person name="Koreny L."/>
            <person name="Kroth P.G."/>
            <person name="Liu Y."/>
            <person name="Malik S.-B."/>
            <person name="Maier U.G."/>
            <person name="McRose D."/>
            <person name="Mock T."/>
            <person name="Neilson J.A."/>
            <person name="Onodera N.T."/>
            <person name="Poole A.M."/>
            <person name="Pritham E.J."/>
            <person name="Richards T.A."/>
            <person name="Rocap G."/>
            <person name="Roy S.W."/>
            <person name="Sarai C."/>
            <person name="Schaack S."/>
            <person name="Shirato S."/>
            <person name="Slamovits C.H."/>
            <person name="Spencer D.F."/>
            <person name="Suzuki S."/>
            <person name="Worden A.Z."/>
            <person name="Zauner S."/>
            <person name="Barry K."/>
            <person name="Bell C."/>
            <person name="Bharti A.K."/>
            <person name="Crow J.A."/>
            <person name="Grimwood J."/>
            <person name="Kramer R."/>
            <person name="Lindquist E."/>
            <person name="Lucas S."/>
            <person name="Salamov A."/>
            <person name="McFadden G.I."/>
            <person name="Lane C.E."/>
            <person name="Keeling P.J."/>
            <person name="Gray M.W."/>
            <person name="Grigoriev I.V."/>
            <person name="Archibald J.M."/>
        </authorList>
    </citation>
    <scope>NUCLEOTIDE SEQUENCE</scope>
    <source>
        <strain evidence="4">CCMP2712</strain>
    </source>
</reference>
<accession>L1I7D2</accession>
<sequence length="632" mass="71344">MQHERELGKRRRGEEGTAAEDTHNSCNGILREVVDLKDREKLGTAAEDARNSYNDILREVVDLKDKEKLGTGGRDRLFKIVRSNLASWRIVKIGVKALHSHLSEDGLFSAADELRGSEMYGALKQVWASYLGVPESGLSTKERSSLLSMLLKLIMGVLKDRKARSECLDLEENQFLICASLEYISVCRPFPRGVAGVLAFLDQLAGDRSLVVGNRDISYLNRRLVEHFMRLVQVYRGKGGVLLKLFWLMDDLSLFAESSALLLKSGRYVLEIMENPDDSILFSTLHKEFAKLCARSSEFRDLMFDEGRLKSVGTLLENDKDKGGMLSLYQFLIYWKFLSSLDDMQLMFDTYRGLNDFLVGLVRRSVLCILSQESQGVMSTFGVTFSFGNFLMEAESYLARSPEACRKLHVVFPYTSLFSAMECLPLAVNEELKEELKSSGSDEILIRVHVGLLKLGKMVLSEMRQLDINRAVALDASVQWLLWCCDSGISVCAVLQKLVTTRRAKESLERALLQKTKDWVKERNDNDKNKKEFFEQRMDLLDQIQDANRSIVKCCKCGRGCSKIVLACGHAVTCETCELNLDIHKCCPYCGGNIDAVTCETCELNLDIHKCCPYCGGNIDAIKRIFIKAKED</sequence>
<evidence type="ECO:0000256" key="1">
    <source>
        <dbReference type="SAM" id="MobiDB-lite"/>
    </source>
</evidence>
<feature type="region of interest" description="Disordered" evidence="1">
    <location>
        <begin position="1"/>
        <end position="24"/>
    </location>
</feature>
<keyword evidence="4" id="KW-1185">Reference proteome</keyword>
<dbReference type="RefSeq" id="XP_005819143.1">
    <property type="nucleotide sequence ID" value="XM_005819086.1"/>
</dbReference>
<evidence type="ECO:0000313" key="4">
    <source>
        <dbReference type="Proteomes" id="UP000011087"/>
    </source>
</evidence>
<dbReference type="PaxDb" id="55529-EKX32163"/>
<reference evidence="3" key="3">
    <citation type="submission" date="2015-06" db="UniProtKB">
        <authorList>
            <consortium name="EnsemblProtists"/>
        </authorList>
    </citation>
    <scope>IDENTIFICATION</scope>
</reference>
<dbReference type="AlphaFoldDB" id="L1I7D2"/>
<evidence type="ECO:0000313" key="3">
    <source>
        <dbReference type="EnsemblProtists" id="EKX32163"/>
    </source>
</evidence>
<protein>
    <submittedName>
        <fullName evidence="2 3">Uncharacterized protein</fullName>
    </submittedName>
</protein>